<dbReference type="InterPro" id="IPR000569">
    <property type="entry name" value="HECT_dom"/>
</dbReference>
<feature type="active site" description="Glycyl thioester intermediate" evidence="5">
    <location>
        <position position="926"/>
    </location>
</feature>
<dbReference type="GO" id="GO:0000209">
    <property type="term" value="P:protein polyubiquitination"/>
    <property type="evidence" value="ECO:0007669"/>
    <property type="project" value="InterPro"/>
</dbReference>
<dbReference type="InterPro" id="IPR044611">
    <property type="entry name" value="E3A/B/C-like"/>
</dbReference>
<dbReference type="OMA" id="DCFELQM"/>
<feature type="compositionally biased region" description="Basic and acidic residues" evidence="6">
    <location>
        <begin position="31"/>
        <end position="43"/>
    </location>
</feature>
<proteinExistence type="predicted"/>
<feature type="domain" description="HECT" evidence="7">
    <location>
        <begin position="616"/>
        <end position="957"/>
    </location>
</feature>
<evidence type="ECO:0000256" key="6">
    <source>
        <dbReference type="SAM" id="MobiDB-lite"/>
    </source>
</evidence>
<accession>A0A1E4RUS2</accession>
<evidence type="ECO:0000256" key="5">
    <source>
        <dbReference type="PROSITE-ProRule" id="PRU00104"/>
    </source>
</evidence>
<comment type="catalytic activity">
    <reaction evidence="1">
        <text>S-ubiquitinyl-[E2 ubiquitin-conjugating enzyme]-L-cysteine + [acceptor protein]-L-lysine = [E2 ubiquitin-conjugating enzyme]-L-cysteine + N(6)-ubiquitinyl-[acceptor protein]-L-lysine.</text>
        <dbReference type="EC" id="2.3.2.26"/>
    </reaction>
</comment>
<dbReference type="OrthoDB" id="8068875at2759"/>
<evidence type="ECO:0000313" key="9">
    <source>
        <dbReference type="Proteomes" id="UP000094389"/>
    </source>
</evidence>
<dbReference type="SMART" id="SM00119">
    <property type="entry name" value="HECTc"/>
    <property type="match status" value="1"/>
</dbReference>
<evidence type="ECO:0000256" key="4">
    <source>
        <dbReference type="ARBA" id="ARBA00022786"/>
    </source>
</evidence>
<dbReference type="GeneID" id="30990309"/>
<dbReference type="Gene3D" id="3.30.2160.10">
    <property type="entry name" value="Hect, E3 ligase catalytic domain"/>
    <property type="match status" value="1"/>
</dbReference>
<dbReference type="CDD" id="cd00078">
    <property type="entry name" value="HECTc"/>
    <property type="match status" value="1"/>
</dbReference>
<feature type="non-terminal residue" evidence="8">
    <location>
        <position position="957"/>
    </location>
</feature>
<dbReference type="EMBL" id="KV453946">
    <property type="protein sequence ID" value="ODV71000.1"/>
    <property type="molecule type" value="Genomic_DNA"/>
</dbReference>
<dbReference type="GO" id="GO:0006511">
    <property type="term" value="P:ubiquitin-dependent protein catabolic process"/>
    <property type="evidence" value="ECO:0007669"/>
    <property type="project" value="TreeGrafter"/>
</dbReference>
<dbReference type="InterPro" id="IPR035983">
    <property type="entry name" value="Hect_E3_ubiquitin_ligase"/>
</dbReference>
<evidence type="ECO:0000256" key="2">
    <source>
        <dbReference type="ARBA" id="ARBA00012485"/>
    </source>
</evidence>
<keyword evidence="4 5" id="KW-0833">Ubl conjugation pathway</keyword>
<dbReference type="PROSITE" id="PS50237">
    <property type="entry name" value="HECT"/>
    <property type="match status" value="1"/>
</dbReference>
<dbReference type="PANTHER" id="PTHR45700">
    <property type="entry name" value="UBIQUITIN-PROTEIN LIGASE E3C"/>
    <property type="match status" value="1"/>
</dbReference>
<name>A0A1E4RUS2_CYBJN</name>
<dbReference type="SUPFAM" id="SSF56204">
    <property type="entry name" value="Hect, E3 ligase catalytic domain"/>
    <property type="match status" value="1"/>
</dbReference>
<evidence type="ECO:0000256" key="1">
    <source>
        <dbReference type="ARBA" id="ARBA00000885"/>
    </source>
</evidence>
<reference evidence="8 9" key="1">
    <citation type="journal article" date="2016" name="Proc. Natl. Acad. Sci. U.S.A.">
        <title>Comparative genomics of biotechnologically important yeasts.</title>
        <authorList>
            <person name="Riley R."/>
            <person name="Haridas S."/>
            <person name="Wolfe K.H."/>
            <person name="Lopes M.R."/>
            <person name="Hittinger C.T."/>
            <person name="Goeker M."/>
            <person name="Salamov A.A."/>
            <person name="Wisecaver J.H."/>
            <person name="Long T.M."/>
            <person name="Calvey C.H."/>
            <person name="Aerts A.L."/>
            <person name="Barry K.W."/>
            <person name="Choi C."/>
            <person name="Clum A."/>
            <person name="Coughlan A.Y."/>
            <person name="Deshpande S."/>
            <person name="Douglass A.P."/>
            <person name="Hanson S.J."/>
            <person name="Klenk H.-P."/>
            <person name="LaButti K.M."/>
            <person name="Lapidus A."/>
            <person name="Lindquist E.A."/>
            <person name="Lipzen A.M."/>
            <person name="Meier-Kolthoff J.P."/>
            <person name="Ohm R.A."/>
            <person name="Otillar R.P."/>
            <person name="Pangilinan J.L."/>
            <person name="Peng Y."/>
            <person name="Rokas A."/>
            <person name="Rosa C.A."/>
            <person name="Scheuner C."/>
            <person name="Sibirny A.A."/>
            <person name="Slot J.C."/>
            <person name="Stielow J.B."/>
            <person name="Sun H."/>
            <person name="Kurtzman C.P."/>
            <person name="Blackwell M."/>
            <person name="Grigoriev I.V."/>
            <person name="Jeffries T.W."/>
        </authorList>
    </citation>
    <scope>NUCLEOTIDE SEQUENCE [LARGE SCALE GENOMIC DNA]</scope>
    <source>
        <strain evidence="9">ATCC 18201 / CBS 1600 / BCRC 20928 / JCM 3617 / NBRC 0987 / NRRL Y-1542</strain>
    </source>
</reference>
<dbReference type="STRING" id="983966.A0A1E4RUS2"/>
<dbReference type="Gene3D" id="3.90.1750.10">
    <property type="entry name" value="Hect, E3 ligase catalytic domains"/>
    <property type="match status" value="1"/>
</dbReference>
<keyword evidence="3" id="KW-0808">Transferase</keyword>
<evidence type="ECO:0000256" key="3">
    <source>
        <dbReference type="ARBA" id="ARBA00022679"/>
    </source>
</evidence>
<feature type="region of interest" description="Disordered" evidence="6">
    <location>
        <begin position="22"/>
        <end position="43"/>
    </location>
</feature>
<organism evidence="8 9">
    <name type="scientific">Cyberlindnera jadinii (strain ATCC 18201 / CBS 1600 / BCRC 20928 / JCM 3617 / NBRC 0987 / NRRL Y-1542)</name>
    <name type="common">Torula yeast</name>
    <name type="synonym">Candida utilis</name>
    <dbReference type="NCBI Taxonomy" id="983966"/>
    <lineage>
        <taxon>Eukaryota</taxon>
        <taxon>Fungi</taxon>
        <taxon>Dikarya</taxon>
        <taxon>Ascomycota</taxon>
        <taxon>Saccharomycotina</taxon>
        <taxon>Saccharomycetes</taxon>
        <taxon>Phaffomycetales</taxon>
        <taxon>Phaffomycetaceae</taxon>
        <taxon>Cyberlindnera</taxon>
    </lineage>
</organism>
<keyword evidence="9" id="KW-1185">Reference proteome</keyword>
<evidence type="ECO:0000313" key="8">
    <source>
        <dbReference type="EMBL" id="ODV71000.1"/>
    </source>
</evidence>
<evidence type="ECO:0000259" key="7">
    <source>
        <dbReference type="PROSITE" id="PS50237"/>
    </source>
</evidence>
<protein>
    <recommendedName>
        <fullName evidence="2">HECT-type E3 ubiquitin transferase</fullName>
        <ecNumber evidence="2">2.3.2.26</ecNumber>
    </recommendedName>
</protein>
<dbReference type="Proteomes" id="UP000094389">
    <property type="component" value="Unassembled WGS sequence"/>
</dbReference>
<dbReference type="GO" id="GO:0061630">
    <property type="term" value="F:ubiquitin protein ligase activity"/>
    <property type="evidence" value="ECO:0007669"/>
    <property type="project" value="UniProtKB-EC"/>
</dbReference>
<dbReference type="FunFam" id="3.30.2160.10:FF:000002">
    <property type="entry name" value="Putative Ubiquitin-protein ligase E3C"/>
    <property type="match status" value="1"/>
</dbReference>
<dbReference type="PANTHER" id="PTHR45700:SF2">
    <property type="entry name" value="UBIQUITIN-PROTEIN LIGASE E3C"/>
    <property type="match status" value="1"/>
</dbReference>
<dbReference type="RefSeq" id="XP_020068039.1">
    <property type="nucleotide sequence ID" value="XM_020215913.1"/>
</dbReference>
<dbReference type="Pfam" id="PF00632">
    <property type="entry name" value="HECT"/>
    <property type="match status" value="1"/>
</dbReference>
<dbReference type="EC" id="2.3.2.26" evidence="2"/>
<dbReference type="Gene3D" id="3.30.2410.10">
    <property type="entry name" value="Hect, E3 ligase catalytic domain"/>
    <property type="match status" value="1"/>
</dbReference>
<dbReference type="AlphaFoldDB" id="A0A1E4RUS2"/>
<dbReference type="FunFam" id="3.30.2410.10:FF:000011">
    <property type="entry name" value="Putative Ubiquitin-protein ligase E3C"/>
    <property type="match status" value="1"/>
</dbReference>
<sequence length="957" mass="110137">MMNFTGQLKKRTVNIGGGFKQSRSSLLQQTQREREKRERERGRERAAGVVKRAVVRRCRLMDTRYQLCNQWDERSIEALDINRVVYWFTIFYSDTFGHNPRRKDQLELLMSKLSLGYTELSEVNQKRLLSTCRDVIPNIDISSSDDLEVAQGVLYVVDLIIPVACHDVILIPTLTKFASRLVPTPGLSVLSHVTDLINKISADEPSEYLKFLLNDFVGDLHSFGINFIALSEQLSKQEVKLDTDHKLQLLINVILKADDSSTWFFTALSWIVSSFDVSLVTASELDDDYESDQEQQEIKYKQKTIDNHSNEIIETLYTRDMVVLASERLQDTNQLTRLLGSLVVLKPRLKSSLMIYLIPTGFEPLLKQVLAHRVFEVFTDMDESALFSVSQDFINEVFKDNLDFLHHDLFVFLELLQYKLIISNDREILLHHDFTRENFLAIAMFLKKFVFNLIWNRASIKSVVSPSKKADMLSDLVMKVLSQVYLKDARLKIMAKDAWLIDPSRLKLGNITTVISQYEEKKNDFTNYSDGEGEQFLESLNKDTQARFEIYQKVPFFISFDSRVEIFQGLVEMDKARLGIGDSNLNFFAGFIDRRYTATIRREHLLDDAFENFGKLGEQFKTKLGIEFVNQYGREEGIDGGGITKEFLTSVVREGFREPLFVENDHHELYPNPQIGLRYRNRIDSSKQLEHLSYLNFMGKVLGKCLYDRVLVDVAFANFFLTKFNSGYKTSFDDLESLDSELYSNLTKLLSLTDDELSNLGLTFSLDELVHDRHITFDLIPKGSTISVTSANRLKFIHEVSNYKLNKTVSLQCNSFLNGLYEMISKEWLAMFNPYELQMLISGETDVNIEDLKENCVYGGYSESDQTIQDLWEIVAEMTSADRFQFVKFVTSVPRAPLLGFKALVPNFGIRNTGSDIDRLPTSSTCVNLLRLPNYRNKQVLKEKLLYAINAEAGFDL</sequence>
<gene>
    <name evidence="8" type="ORF">CYBJADRAFT_169752</name>
</gene>